<evidence type="ECO:0000256" key="4">
    <source>
        <dbReference type="ARBA" id="ARBA00012744"/>
    </source>
</evidence>
<keyword evidence="5 11" id="KW-0378">Hydrolase</keyword>
<keyword evidence="7" id="KW-0325">Glycoprotein</keyword>
<feature type="chain" id="PRO_5002205515" description="beta-glucosidase" evidence="12">
    <location>
        <begin position="17"/>
        <end position="900"/>
    </location>
</feature>
<dbReference type="InterPro" id="IPR001764">
    <property type="entry name" value="Glyco_hydro_3_N"/>
</dbReference>
<comment type="catalytic activity">
    <reaction evidence="1 11">
        <text>Hydrolysis of terminal, non-reducing beta-D-glucosyl residues with release of beta-D-glucose.</text>
        <dbReference type="EC" id="3.2.1.21"/>
    </reaction>
</comment>
<dbReference type="FunFam" id="3.20.20.300:FF:000002">
    <property type="entry name" value="Probable beta-glucosidase"/>
    <property type="match status" value="1"/>
</dbReference>
<evidence type="ECO:0000256" key="9">
    <source>
        <dbReference type="ARBA" id="ARBA00023295"/>
    </source>
</evidence>
<feature type="domain" description="Fibronectin type III-like" evidence="13">
    <location>
        <begin position="820"/>
        <end position="889"/>
    </location>
</feature>
<evidence type="ECO:0000256" key="8">
    <source>
        <dbReference type="ARBA" id="ARBA00023277"/>
    </source>
</evidence>
<evidence type="ECO:0000256" key="3">
    <source>
        <dbReference type="ARBA" id="ARBA00005336"/>
    </source>
</evidence>
<keyword evidence="10 11" id="KW-0624">Polysaccharide degradation</keyword>
<dbReference type="PRINTS" id="PR00133">
    <property type="entry name" value="GLHYDRLASE3"/>
</dbReference>
<reference evidence="14 15" key="1">
    <citation type="submission" date="2014-06" db="EMBL/GenBank/DDBJ databases">
        <title>Evolutionary Origins and Diversification of the Mycorrhizal Mutualists.</title>
        <authorList>
            <consortium name="DOE Joint Genome Institute"/>
            <consortium name="Mycorrhizal Genomics Consortium"/>
            <person name="Kohler A."/>
            <person name="Kuo A."/>
            <person name="Nagy L.G."/>
            <person name="Floudas D."/>
            <person name="Copeland A."/>
            <person name="Barry K.W."/>
            <person name="Cichocki N."/>
            <person name="Veneault-Fourrey C."/>
            <person name="LaButti K."/>
            <person name="Lindquist E.A."/>
            <person name="Lipzen A."/>
            <person name="Lundell T."/>
            <person name="Morin E."/>
            <person name="Murat C."/>
            <person name="Riley R."/>
            <person name="Ohm R."/>
            <person name="Sun H."/>
            <person name="Tunlid A."/>
            <person name="Henrissat B."/>
            <person name="Grigoriev I.V."/>
            <person name="Hibbett D.S."/>
            <person name="Martin F."/>
        </authorList>
    </citation>
    <scope>NUCLEOTIDE SEQUENCE [LARGE SCALE GENOMIC DNA]</scope>
    <source>
        <strain evidence="14 15">SS14</strain>
    </source>
</reference>
<dbReference type="GO" id="GO:0008422">
    <property type="term" value="F:beta-glucosidase activity"/>
    <property type="evidence" value="ECO:0007669"/>
    <property type="project" value="UniProtKB-EC"/>
</dbReference>
<dbReference type="Gene3D" id="3.40.50.1700">
    <property type="entry name" value="Glycoside hydrolase family 3 C-terminal domain"/>
    <property type="match status" value="1"/>
</dbReference>
<dbReference type="InterPro" id="IPR002772">
    <property type="entry name" value="Glyco_hydro_3_C"/>
</dbReference>
<dbReference type="PROSITE" id="PS00775">
    <property type="entry name" value="GLYCOSYL_HYDROL_F3"/>
    <property type="match status" value="1"/>
</dbReference>
<gene>
    <name evidence="14" type="ORF">M422DRAFT_253672</name>
</gene>
<keyword evidence="9 11" id="KW-0326">Glycosidase</keyword>
<comment type="similarity">
    <text evidence="3 11">Belongs to the glycosyl hydrolase 3 family.</text>
</comment>
<keyword evidence="8 11" id="KW-0119">Carbohydrate metabolism</keyword>
<dbReference type="HOGENOM" id="CLU_004542_2_3_1"/>
<dbReference type="EMBL" id="KN837125">
    <property type="protein sequence ID" value="KIJ43167.1"/>
    <property type="molecule type" value="Genomic_DNA"/>
</dbReference>
<evidence type="ECO:0000256" key="11">
    <source>
        <dbReference type="RuleBase" id="RU361161"/>
    </source>
</evidence>
<dbReference type="EC" id="3.2.1.21" evidence="4 11"/>
<evidence type="ECO:0000256" key="5">
    <source>
        <dbReference type="ARBA" id="ARBA00022801"/>
    </source>
</evidence>
<dbReference type="InterPro" id="IPR050288">
    <property type="entry name" value="Cellulose_deg_GH3"/>
</dbReference>
<dbReference type="AlphaFoldDB" id="A0A0C9VMQ5"/>
<dbReference type="InterPro" id="IPR036881">
    <property type="entry name" value="Glyco_hydro_3_C_sf"/>
</dbReference>
<dbReference type="InterPro" id="IPR026891">
    <property type="entry name" value="Fn3-like"/>
</dbReference>
<evidence type="ECO:0000256" key="7">
    <source>
        <dbReference type="ARBA" id="ARBA00023180"/>
    </source>
</evidence>
<dbReference type="GO" id="GO:0030245">
    <property type="term" value="P:cellulose catabolic process"/>
    <property type="evidence" value="ECO:0007669"/>
    <property type="project" value="UniProtKB-UniPathway"/>
</dbReference>
<protein>
    <recommendedName>
        <fullName evidence="4 11">beta-glucosidase</fullName>
        <ecNumber evidence="4 11">3.2.1.21</ecNumber>
    </recommendedName>
</protein>
<proteinExistence type="inferred from homology"/>
<dbReference type="FunFam" id="3.40.50.1700:FF:000003">
    <property type="entry name" value="Probable beta-glucosidase"/>
    <property type="match status" value="1"/>
</dbReference>
<dbReference type="OrthoDB" id="416222at2759"/>
<evidence type="ECO:0000256" key="12">
    <source>
        <dbReference type="SAM" id="SignalP"/>
    </source>
</evidence>
<evidence type="ECO:0000256" key="10">
    <source>
        <dbReference type="ARBA" id="ARBA00023326"/>
    </source>
</evidence>
<evidence type="ECO:0000313" key="15">
    <source>
        <dbReference type="Proteomes" id="UP000054279"/>
    </source>
</evidence>
<keyword evidence="15" id="KW-1185">Reference proteome</keyword>
<dbReference type="InterPro" id="IPR013783">
    <property type="entry name" value="Ig-like_fold"/>
</dbReference>
<accession>A0A0C9VMQ5</accession>
<dbReference type="Pfam" id="PF14310">
    <property type="entry name" value="Fn3-like"/>
    <property type="match status" value="1"/>
</dbReference>
<keyword evidence="6" id="KW-0136">Cellulose degradation</keyword>
<evidence type="ECO:0000256" key="2">
    <source>
        <dbReference type="ARBA" id="ARBA00004987"/>
    </source>
</evidence>
<dbReference type="UniPathway" id="UPA00696"/>
<dbReference type="Gene3D" id="2.60.40.10">
    <property type="entry name" value="Immunoglobulins"/>
    <property type="match status" value="1"/>
</dbReference>
<evidence type="ECO:0000256" key="1">
    <source>
        <dbReference type="ARBA" id="ARBA00000448"/>
    </source>
</evidence>
<dbReference type="Pfam" id="PF01915">
    <property type="entry name" value="Glyco_hydro_3_C"/>
    <property type="match status" value="1"/>
</dbReference>
<dbReference type="Pfam" id="PF00933">
    <property type="entry name" value="Glyco_hydro_3"/>
    <property type="match status" value="1"/>
</dbReference>
<evidence type="ECO:0000313" key="14">
    <source>
        <dbReference type="EMBL" id="KIJ43167.1"/>
    </source>
</evidence>
<name>A0A0C9VMQ5_SPHS4</name>
<dbReference type="InterPro" id="IPR036962">
    <property type="entry name" value="Glyco_hydro_3_N_sf"/>
</dbReference>
<organism evidence="14 15">
    <name type="scientific">Sphaerobolus stellatus (strain SS14)</name>
    <dbReference type="NCBI Taxonomy" id="990650"/>
    <lineage>
        <taxon>Eukaryota</taxon>
        <taxon>Fungi</taxon>
        <taxon>Dikarya</taxon>
        <taxon>Basidiomycota</taxon>
        <taxon>Agaricomycotina</taxon>
        <taxon>Agaricomycetes</taxon>
        <taxon>Phallomycetidae</taxon>
        <taxon>Geastrales</taxon>
        <taxon>Sphaerobolaceae</taxon>
        <taxon>Sphaerobolus</taxon>
    </lineage>
</organism>
<dbReference type="PANTHER" id="PTHR42715:SF2">
    <property type="entry name" value="BETA-GLUCOSIDASE F-RELATED"/>
    <property type="match status" value="1"/>
</dbReference>
<evidence type="ECO:0000259" key="13">
    <source>
        <dbReference type="SMART" id="SM01217"/>
    </source>
</evidence>
<comment type="pathway">
    <text evidence="2 11">Glycan metabolism; cellulose degradation.</text>
</comment>
<dbReference type="Proteomes" id="UP000054279">
    <property type="component" value="Unassembled WGS sequence"/>
</dbReference>
<dbReference type="Gene3D" id="3.20.20.300">
    <property type="entry name" value="Glycoside hydrolase, family 3, N-terminal domain"/>
    <property type="match status" value="1"/>
</dbReference>
<dbReference type="InterPro" id="IPR017853">
    <property type="entry name" value="GH"/>
</dbReference>
<dbReference type="SMART" id="SM01217">
    <property type="entry name" value="Fn3_like"/>
    <property type="match status" value="1"/>
</dbReference>
<feature type="signal peptide" evidence="12">
    <location>
        <begin position="1"/>
        <end position="16"/>
    </location>
</feature>
<dbReference type="PANTHER" id="PTHR42715">
    <property type="entry name" value="BETA-GLUCOSIDASE"/>
    <property type="match status" value="1"/>
</dbReference>
<dbReference type="SUPFAM" id="SSF51445">
    <property type="entry name" value="(Trans)glycosidases"/>
    <property type="match status" value="1"/>
</dbReference>
<sequence length="900" mass="94686">MRLLAPLFFLLPAILADVITKIPDAAPPGFDEWESPIVLPAKPVSGDADWASAVARARAFVAQLSLEEKVNLTTGVGTNGRCVGNTGDVTRLGFTGICLQDSPLGVRLTDFVSAFPAGINAAATWDRNLIQQRGAAMGAEHRGKGVNVALGPMTNMMRVPAAGRNWEGFGADPFLSGVATAQTVIGMQGTGVIACVKHYIGNEQEHMRGGTPTYSSNIDDRTMHELYLWPFAEAVQSGVGSVMCSYNQVNQTQTCQNSKILNGLLKEELDFQGFLLSDWTAMINGVQPALAGADMNMPGFMFYGQPSEPNPDNTQFSWWGSALIESVNNGSVPQSRVDDMVTRTMAAYFKMGQDKGYPAINFDYNSQNTDIDGQLVNEHVNVQADHYKLIREIGAASTVLLKNNNAALPLNAQKIKRLALFGSDAGPNPDGPNNCQNGNGDRGCSQGTLAMGWGSGTAQFPYLIDPLSAIQTFMRANNPTTPVEGMLDDYNFGAVDLLASQADVCLAFTNADSGEDYITVDGNEGDRNNLTLWHGGEALIQRTVSSCSNTIVVMHVVGPVLVESWIDHPNVTAVINAGLPGQESGNALVDVLFGAVNPSGRLPYTIAKQRTDYPADILHFDANNITPRFEFGFGLSYTNFVYNGLNIRPGAAKRQEQPVAATPAPVPIATTAAVSSVAATGAKSAPASASTVAVSSAVASVSSDVSLAPASVLSSAPASVLSSVPASAITPPPSVVSSSTIANVSSSIVGNITATGIANVTGTSIIASGTATIPANATLTAPGVISSPIQHSPGGPANLYETITTVTYAITNTGGMDGNEVSQVYLTFPAAANEPPKVLRGFDRTFIRRGQTAFISVPLRRKDVSVWDVVSQQWVIPKGLFTVHVGSSSRAIHLSGTFVP</sequence>
<evidence type="ECO:0000256" key="6">
    <source>
        <dbReference type="ARBA" id="ARBA00023001"/>
    </source>
</evidence>
<dbReference type="SUPFAM" id="SSF52279">
    <property type="entry name" value="Beta-D-glucan exohydrolase, C-terminal domain"/>
    <property type="match status" value="1"/>
</dbReference>
<dbReference type="InterPro" id="IPR019800">
    <property type="entry name" value="Glyco_hydro_3_AS"/>
</dbReference>
<keyword evidence="12" id="KW-0732">Signal</keyword>